<dbReference type="Proteomes" id="UP000010866">
    <property type="component" value="Plasmid pMETHO01"/>
</dbReference>
<keyword evidence="1" id="KW-1133">Transmembrane helix</keyword>
<dbReference type="HOGENOM" id="CLU_2613644_0_0_2"/>
<evidence type="ECO:0000256" key="1">
    <source>
        <dbReference type="SAM" id="Phobius"/>
    </source>
</evidence>
<dbReference type="AlphaFoldDB" id="L0L1M3"/>
<keyword evidence="2" id="KW-0614">Plasmid</keyword>
<evidence type="ECO:0000313" key="3">
    <source>
        <dbReference type="Proteomes" id="UP000010866"/>
    </source>
</evidence>
<proteinExistence type="predicted"/>
<protein>
    <submittedName>
        <fullName evidence="2">Uncharacterized protein</fullName>
    </submittedName>
</protein>
<dbReference type="KEGG" id="mhz:Metho_2685"/>
<keyword evidence="3" id="KW-1185">Reference proteome</keyword>
<keyword evidence="1" id="KW-0472">Membrane</keyword>
<gene>
    <name evidence="2" type="ordered locus">Metho_2685</name>
</gene>
<sequence precursor="true">MQTGHLINGKVISNLVLCGALILTIVFCYALFSAVVFQHYVTFPLIGVLSPIKLSGIGIFLAVLSPMVMVIIKSGNRF</sequence>
<evidence type="ECO:0000313" key="2">
    <source>
        <dbReference type="EMBL" id="AGB50815.1"/>
    </source>
</evidence>
<accession>L0L1M3</accession>
<feature type="transmembrane region" description="Helical" evidence="1">
    <location>
        <begin position="52"/>
        <end position="72"/>
    </location>
</feature>
<reference evidence="3" key="1">
    <citation type="submission" date="2012-02" db="EMBL/GenBank/DDBJ databases">
        <title>Complete sequence of plasmid of Methanomethylovorans hollandica DSM 15978.</title>
        <authorList>
            <person name="Lucas S."/>
            <person name="Copeland A."/>
            <person name="Lapidus A."/>
            <person name="Glavina del Rio T."/>
            <person name="Dalin E."/>
            <person name="Tice H."/>
            <person name="Bruce D."/>
            <person name="Goodwin L."/>
            <person name="Pitluck S."/>
            <person name="Peters L."/>
            <person name="Mikhailova N."/>
            <person name="Held B."/>
            <person name="Kyrpides N."/>
            <person name="Mavromatis K."/>
            <person name="Ivanova N."/>
            <person name="Brettin T."/>
            <person name="Detter J.C."/>
            <person name="Han C."/>
            <person name="Larimer F."/>
            <person name="Land M."/>
            <person name="Hauser L."/>
            <person name="Markowitz V."/>
            <person name="Cheng J.-F."/>
            <person name="Hugenholtz P."/>
            <person name="Woyke T."/>
            <person name="Wu D."/>
            <person name="Spring S."/>
            <person name="Schroeder M."/>
            <person name="Brambilla E."/>
            <person name="Klenk H.-P."/>
            <person name="Eisen J.A."/>
        </authorList>
    </citation>
    <scope>NUCLEOTIDE SEQUENCE [LARGE SCALE GENOMIC DNA]</scope>
    <source>
        <strain evidence="3">DSM 15978 / NBRC 107637 / DMS1</strain>
        <plasmid evidence="3">Plasmid pMETHO01</plasmid>
    </source>
</reference>
<organism evidence="2 3">
    <name type="scientific">Methanomethylovorans hollandica (strain DSM 15978 / NBRC 107637 / DMS1)</name>
    <dbReference type="NCBI Taxonomy" id="867904"/>
    <lineage>
        <taxon>Archaea</taxon>
        <taxon>Methanobacteriati</taxon>
        <taxon>Methanobacteriota</taxon>
        <taxon>Stenosarchaea group</taxon>
        <taxon>Methanomicrobia</taxon>
        <taxon>Methanosarcinales</taxon>
        <taxon>Methanosarcinaceae</taxon>
        <taxon>Methanomethylovorans</taxon>
    </lineage>
</organism>
<geneLocation type="plasmid" evidence="2 3">
    <name>pMETHO01</name>
</geneLocation>
<dbReference type="EMBL" id="CP003363">
    <property type="protein sequence ID" value="AGB50815.1"/>
    <property type="molecule type" value="Genomic_DNA"/>
</dbReference>
<feature type="transmembrane region" description="Helical" evidence="1">
    <location>
        <begin position="12"/>
        <end position="32"/>
    </location>
</feature>
<keyword evidence="1" id="KW-0812">Transmembrane</keyword>
<name>L0L1M3_METHD</name>